<organism evidence="1 2">
    <name type="scientific">Phormidium tenue NIES-30</name>
    <dbReference type="NCBI Taxonomy" id="549789"/>
    <lineage>
        <taxon>Bacteria</taxon>
        <taxon>Bacillati</taxon>
        <taxon>Cyanobacteriota</taxon>
        <taxon>Cyanophyceae</taxon>
        <taxon>Oscillatoriophycideae</taxon>
        <taxon>Oscillatoriales</taxon>
        <taxon>Oscillatoriaceae</taxon>
        <taxon>Phormidium</taxon>
    </lineage>
</organism>
<dbReference type="AlphaFoldDB" id="A0A1U7J7G3"/>
<sequence length="157" mass="17197">MDLDAQVASLQHSAPNDGVTSNAITTIAPTLKAIAGQLKHEQYYVLQTLEQGWMMTTLSNRTQPNSQKNIVYAYPTLQDAATSQATVKDPQVMALPVPVVHILFQLLAMQPIDSLIFFETPGQVSQGVEIRRQDMQALIQAQLQQAQQGSPIPPDMA</sequence>
<proteinExistence type="predicted"/>
<name>A0A1U7J7G3_9CYAN</name>
<dbReference type="EMBL" id="MRCG01000004">
    <property type="protein sequence ID" value="OKH49105.1"/>
    <property type="molecule type" value="Genomic_DNA"/>
</dbReference>
<comment type="caution">
    <text evidence="1">The sequence shown here is derived from an EMBL/GenBank/DDBJ whole genome shotgun (WGS) entry which is preliminary data.</text>
</comment>
<dbReference type="Proteomes" id="UP000185557">
    <property type="component" value="Unassembled WGS sequence"/>
</dbReference>
<dbReference type="STRING" id="549789.NIES30_08035"/>
<evidence type="ECO:0000313" key="1">
    <source>
        <dbReference type="EMBL" id="OKH49105.1"/>
    </source>
</evidence>
<keyword evidence="2" id="KW-1185">Reference proteome</keyword>
<reference evidence="1 2" key="1">
    <citation type="submission" date="2016-11" db="EMBL/GenBank/DDBJ databases">
        <title>Draft Genome Sequences of Nine Cyanobacterial Strains from Diverse Habitats.</title>
        <authorList>
            <person name="Zhu T."/>
            <person name="Hou S."/>
            <person name="Lu X."/>
            <person name="Hess W.R."/>
        </authorList>
    </citation>
    <scope>NUCLEOTIDE SEQUENCE [LARGE SCALE GENOMIC DNA]</scope>
    <source>
        <strain evidence="1 2">NIES-30</strain>
    </source>
</reference>
<evidence type="ECO:0000313" key="2">
    <source>
        <dbReference type="Proteomes" id="UP000185557"/>
    </source>
</evidence>
<gene>
    <name evidence="1" type="ORF">NIES30_08035</name>
</gene>
<protein>
    <submittedName>
        <fullName evidence="1">Uncharacterized protein</fullName>
    </submittedName>
</protein>
<dbReference type="OrthoDB" id="529355at2"/>
<accession>A0A1U7J7G3</accession>